<evidence type="ECO:0000313" key="2">
    <source>
        <dbReference type="EMBL" id="ONI06127.1"/>
    </source>
</evidence>
<keyword evidence="1" id="KW-0812">Transmembrane</keyword>
<evidence type="ECO:0000313" key="3">
    <source>
        <dbReference type="Proteomes" id="UP000006882"/>
    </source>
</evidence>
<evidence type="ECO:0000256" key="1">
    <source>
        <dbReference type="SAM" id="Phobius"/>
    </source>
</evidence>
<feature type="transmembrane region" description="Helical" evidence="1">
    <location>
        <begin position="12"/>
        <end position="33"/>
    </location>
</feature>
<keyword evidence="1" id="KW-0472">Membrane</keyword>
<proteinExistence type="predicted"/>
<organism evidence="2 3">
    <name type="scientific">Prunus persica</name>
    <name type="common">Peach</name>
    <name type="synonym">Amygdalus persica</name>
    <dbReference type="NCBI Taxonomy" id="3760"/>
    <lineage>
        <taxon>Eukaryota</taxon>
        <taxon>Viridiplantae</taxon>
        <taxon>Streptophyta</taxon>
        <taxon>Embryophyta</taxon>
        <taxon>Tracheophyta</taxon>
        <taxon>Spermatophyta</taxon>
        <taxon>Magnoliopsida</taxon>
        <taxon>eudicotyledons</taxon>
        <taxon>Gunneridae</taxon>
        <taxon>Pentapetalae</taxon>
        <taxon>rosids</taxon>
        <taxon>fabids</taxon>
        <taxon>Rosales</taxon>
        <taxon>Rosaceae</taxon>
        <taxon>Amygdaloideae</taxon>
        <taxon>Amygdaleae</taxon>
        <taxon>Prunus</taxon>
    </lineage>
</organism>
<gene>
    <name evidence="2" type="ORF">PRUPE_5G042400</name>
</gene>
<keyword evidence="1" id="KW-1133">Transmembrane helix</keyword>
<dbReference type="Proteomes" id="UP000006882">
    <property type="component" value="Chromosome G5"/>
</dbReference>
<sequence length="68" mass="8079">MDKQLEEEFFFFFFFFLGGGLGRYVICQIQVIISGRGKRQYKYMGEVTFGTENQTRCCRDFVCCMLVF</sequence>
<dbReference type="AlphaFoldDB" id="A0A251P3C7"/>
<keyword evidence="3" id="KW-1185">Reference proteome</keyword>
<protein>
    <submittedName>
        <fullName evidence="2">Uncharacterized protein</fullName>
    </submittedName>
</protein>
<dbReference type="EMBL" id="CM007655">
    <property type="protein sequence ID" value="ONI06127.1"/>
    <property type="molecule type" value="Genomic_DNA"/>
</dbReference>
<reference evidence="2 3" key="1">
    <citation type="journal article" date="2013" name="Nat. Genet.">
        <title>The high-quality draft genome of peach (Prunus persica) identifies unique patterns of genetic diversity, domestication and genome evolution.</title>
        <authorList>
            <consortium name="International Peach Genome Initiative"/>
            <person name="Verde I."/>
            <person name="Abbott A.G."/>
            <person name="Scalabrin S."/>
            <person name="Jung S."/>
            <person name="Shu S."/>
            <person name="Marroni F."/>
            <person name="Zhebentyayeva T."/>
            <person name="Dettori M.T."/>
            <person name="Grimwood J."/>
            <person name="Cattonaro F."/>
            <person name="Zuccolo A."/>
            <person name="Rossini L."/>
            <person name="Jenkins J."/>
            <person name="Vendramin E."/>
            <person name="Meisel L.A."/>
            <person name="Decroocq V."/>
            <person name="Sosinski B."/>
            <person name="Prochnik S."/>
            <person name="Mitros T."/>
            <person name="Policriti A."/>
            <person name="Cipriani G."/>
            <person name="Dondini L."/>
            <person name="Ficklin S."/>
            <person name="Goodstein D.M."/>
            <person name="Xuan P."/>
            <person name="Del Fabbro C."/>
            <person name="Aramini V."/>
            <person name="Copetti D."/>
            <person name="Gonzalez S."/>
            <person name="Horner D.S."/>
            <person name="Falchi R."/>
            <person name="Lucas S."/>
            <person name="Mica E."/>
            <person name="Maldonado J."/>
            <person name="Lazzari B."/>
            <person name="Bielenberg D."/>
            <person name="Pirona R."/>
            <person name="Miculan M."/>
            <person name="Barakat A."/>
            <person name="Testolin R."/>
            <person name="Stella A."/>
            <person name="Tartarini S."/>
            <person name="Tonutti P."/>
            <person name="Arus P."/>
            <person name="Orellana A."/>
            <person name="Wells C."/>
            <person name="Main D."/>
            <person name="Vizzotto G."/>
            <person name="Silva H."/>
            <person name="Salamini F."/>
            <person name="Schmutz J."/>
            <person name="Morgante M."/>
            <person name="Rokhsar D.S."/>
        </authorList>
    </citation>
    <scope>NUCLEOTIDE SEQUENCE [LARGE SCALE GENOMIC DNA]</scope>
    <source>
        <strain evidence="3">cv. Nemared</strain>
    </source>
</reference>
<dbReference type="Gramene" id="ONI06127">
    <property type="protein sequence ID" value="ONI06127"/>
    <property type="gene ID" value="PRUPE_5G042400"/>
</dbReference>
<name>A0A251P3C7_PRUPE</name>
<accession>A0A251P3C7</accession>